<dbReference type="PRINTS" id="PR01090">
    <property type="entry name" value="NEUROLIGIN"/>
</dbReference>
<feature type="region of interest" description="Disordered" evidence="13">
    <location>
        <begin position="608"/>
        <end position="656"/>
    </location>
</feature>
<evidence type="ECO:0000313" key="17">
    <source>
        <dbReference type="Ensembl" id="ENSPREP00000026686.1"/>
    </source>
</evidence>
<evidence type="ECO:0000313" key="18">
    <source>
        <dbReference type="Proteomes" id="UP000242638"/>
    </source>
</evidence>
<dbReference type="InterPro" id="IPR029058">
    <property type="entry name" value="AB_hydrolase_fold"/>
</dbReference>
<evidence type="ECO:0000256" key="4">
    <source>
        <dbReference type="ARBA" id="ARBA00022692"/>
    </source>
</evidence>
<keyword evidence="18" id="KW-1185">Reference proteome</keyword>
<evidence type="ECO:0000256" key="2">
    <source>
        <dbReference type="ARBA" id="ARBA00005964"/>
    </source>
</evidence>
<dbReference type="PANTHER" id="PTHR43903">
    <property type="entry name" value="NEUROLIGIN"/>
    <property type="match status" value="1"/>
</dbReference>
<feature type="compositionally biased region" description="Polar residues" evidence="13">
    <location>
        <begin position="625"/>
        <end position="643"/>
    </location>
</feature>
<evidence type="ECO:0000256" key="13">
    <source>
        <dbReference type="SAM" id="MobiDB-lite"/>
    </source>
</evidence>
<dbReference type="GO" id="GO:0007155">
    <property type="term" value="P:cell adhesion"/>
    <property type="evidence" value="ECO:0007669"/>
    <property type="project" value="UniProtKB-KW"/>
</dbReference>
<dbReference type="GeneTree" id="ENSGT00940000156607"/>
<evidence type="ECO:0000256" key="7">
    <source>
        <dbReference type="ARBA" id="ARBA00022989"/>
    </source>
</evidence>
<evidence type="ECO:0000256" key="14">
    <source>
        <dbReference type="SAM" id="Phobius"/>
    </source>
</evidence>
<dbReference type="InterPro" id="IPR019819">
    <property type="entry name" value="Carboxylesterase_B_CS"/>
</dbReference>
<keyword evidence="6" id="KW-0130">Cell adhesion</keyword>
<protein>
    <submittedName>
        <fullName evidence="17">Neuroligin 4 X-linked a</fullName>
    </submittedName>
</protein>
<dbReference type="InterPro" id="IPR002018">
    <property type="entry name" value="CarbesteraseB"/>
</dbReference>
<dbReference type="GO" id="GO:0042043">
    <property type="term" value="F:neurexin family protein binding"/>
    <property type="evidence" value="ECO:0007669"/>
    <property type="project" value="InterPro"/>
</dbReference>
<evidence type="ECO:0000256" key="12">
    <source>
        <dbReference type="ARBA" id="ARBA00034103"/>
    </source>
</evidence>
<keyword evidence="8" id="KW-0770">Synapse</keyword>
<accession>A0A3P9PXS3</accession>
<evidence type="ECO:0000256" key="6">
    <source>
        <dbReference type="ARBA" id="ARBA00022889"/>
    </source>
</evidence>
<dbReference type="OrthoDB" id="6846267at2759"/>
<dbReference type="GO" id="GO:0005886">
    <property type="term" value="C:plasma membrane"/>
    <property type="evidence" value="ECO:0007669"/>
    <property type="project" value="UniProtKB-SubCell"/>
</dbReference>
<feature type="compositionally biased region" description="Polar residues" evidence="13">
    <location>
        <begin position="709"/>
        <end position="722"/>
    </location>
</feature>
<feature type="signal peptide" evidence="15">
    <location>
        <begin position="1"/>
        <end position="35"/>
    </location>
</feature>
<dbReference type="Pfam" id="PF00135">
    <property type="entry name" value="COesterase"/>
    <property type="match status" value="1"/>
</dbReference>
<dbReference type="FunFam" id="3.40.50.1820:FF:000001">
    <property type="entry name" value="Neuroligin 3 isoform"/>
    <property type="match status" value="1"/>
</dbReference>
<dbReference type="RefSeq" id="XP_008428531.1">
    <property type="nucleotide sequence ID" value="XM_008430309.2"/>
</dbReference>
<dbReference type="KEGG" id="pret:103477288"/>
<dbReference type="AlphaFoldDB" id="A0A3P9PXS3"/>
<evidence type="ECO:0000259" key="16">
    <source>
        <dbReference type="Pfam" id="PF00135"/>
    </source>
</evidence>
<dbReference type="GeneID" id="103477288"/>
<dbReference type="SUPFAM" id="SSF53474">
    <property type="entry name" value="alpha/beta-Hydrolases"/>
    <property type="match status" value="1"/>
</dbReference>
<dbReference type="Ensembl" id="ENSPRET00000026965.1">
    <property type="protein sequence ID" value="ENSPREP00000026686.1"/>
    <property type="gene ID" value="ENSPREG00000018050.1"/>
</dbReference>
<keyword evidence="11" id="KW-0325">Glycoprotein</keyword>
<evidence type="ECO:0000256" key="5">
    <source>
        <dbReference type="ARBA" id="ARBA00022729"/>
    </source>
</evidence>
<evidence type="ECO:0000256" key="10">
    <source>
        <dbReference type="ARBA" id="ARBA00023157"/>
    </source>
</evidence>
<dbReference type="InterPro" id="IPR051093">
    <property type="entry name" value="Neuroligin/BSAL"/>
</dbReference>
<feature type="chain" id="PRO_5017946132" evidence="15">
    <location>
        <begin position="36"/>
        <end position="824"/>
    </location>
</feature>
<organism evidence="17 18">
    <name type="scientific">Poecilia reticulata</name>
    <name type="common">Guppy</name>
    <name type="synonym">Acanthophacelus reticulatus</name>
    <dbReference type="NCBI Taxonomy" id="8081"/>
    <lineage>
        <taxon>Eukaryota</taxon>
        <taxon>Metazoa</taxon>
        <taxon>Chordata</taxon>
        <taxon>Craniata</taxon>
        <taxon>Vertebrata</taxon>
        <taxon>Euteleostomi</taxon>
        <taxon>Actinopterygii</taxon>
        <taxon>Neopterygii</taxon>
        <taxon>Teleostei</taxon>
        <taxon>Neoteleostei</taxon>
        <taxon>Acanthomorphata</taxon>
        <taxon>Ovalentaria</taxon>
        <taxon>Atherinomorphae</taxon>
        <taxon>Cyprinodontiformes</taxon>
        <taxon>Poeciliidae</taxon>
        <taxon>Poeciliinae</taxon>
        <taxon>Poecilia</taxon>
    </lineage>
</organism>
<evidence type="ECO:0000256" key="9">
    <source>
        <dbReference type="ARBA" id="ARBA00023136"/>
    </source>
</evidence>
<proteinExistence type="inferred from homology"/>
<evidence type="ECO:0000256" key="3">
    <source>
        <dbReference type="ARBA" id="ARBA00022475"/>
    </source>
</evidence>
<reference evidence="17" key="2">
    <citation type="submission" date="2025-08" db="UniProtKB">
        <authorList>
            <consortium name="Ensembl"/>
        </authorList>
    </citation>
    <scope>IDENTIFICATION</scope>
    <source>
        <strain evidence="17">Guanapo</strain>
    </source>
</reference>
<dbReference type="GO" id="GO:0007416">
    <property type="term" value="P:synapse assembly"/>
    <property type="evidence" value="ECO:0007669"/>
    <property type="project" value="UniProtKB-ARBA"/>
</dbReference>
<evidence type="ECO:0000256" key="15">
    <source>
        <dbReference type="SAM" id="SignalP"/>
    </source>
</evidence>
<keyword evidence="4 14" id="KW-0812">Transmembrane</keyword>
<feature type="region of interest" description="Disordered" evidence="13">
    <location>
        <begin position="698"/>
        <end position="722"/>
    </location>
</feature>
<dbReference type="Proteomes" id="UP000242638">
    <property type="component" value="Unassembled WGS sequence"/>
</dbReference>
<name>A0A3P9PXS3_POERE</name>
<dbReference type="Gene3D" id="3.40.50.1820">
    <property type="entry name" value="alpha/beta hydrolase"/>
    <property type="match status" value="1"/>
</dbReference>
<evidence type="ECO:0000256" key="8">
    <source>
        <dbReference type="ARBA" id="ARBA00023018"/>
    </source>
</evidence>
<evidence type="ECO:0000256" key="11">
    <source>
        <dbReference type="ARBA" id="ARBA00023180"/>
    </source>
</evidence>
<reference evidence="18" key="1">
    <citation type="submission" date="2013-11" db="EMBL/GenBank/DDBJ databases">
        <title>The genomic landscape of the Guanapo guppy.</title>
        <authorList>
            <person name="Kuenstner A."/>
            <person name="Dreyer C."/>
        </authorList>
    </citation>
    <scope>NUCLEOTIDE SEQUENCE</scope>
    <source>
        <strain evidence="18">Guanapo</strain>
    </source>
</reference>
<comment type="subcellular location">
    <subcellularLocation>
        <location evidence="1">Cell membrane</location>
        <topology evidence="1">Single-pass type I membrane protein</topology>
    </subcellularLocation>
    <subcellularLocation>
        <location evidence="12">Synapse</location>
    </subcellularLocation>
</comment>
<dbReference type="GO" id="GO:0045202">
    <property type="term" value="C:synapse"/>
    <property type="evidence" value="ECO:0007669"/>
    <property type="project" value="UniProtKB-SubCell"/>
</dbReference>
<keyword evidence="10" id="KW-1015">Disulfide bond</keyword>
<keyword evidence="7 14" id="KW-1133">Transmembrane helix</keyword>
<keyword evidence="5 15" id="KW-0732">Signal</keyword>
<dbReference type="Bgee" id="ENSPREG00000018050">
    <property type="expression patterns" value="Expressed in head"/>
</dbReference>
<keyword evidence="9 14" id="KW-0472">Membrane</keyword>
<feature type="domain" description="Carboxylesterase type B" evidence="16">
    <location>
        <begin position="38"/>
        <end position="583"/>
    </location>
</feature>
<dbReference type="CTD" id="561122"/>
<evidence type="ECO:0000256" key="1">
    <source>
        <dbReference type="ARBA" id="ARBA00004251"/>
    </source>
</evidence>
<feature type="transmembrane region" description="Helical" evidence="14">
    <location>
        <begin position="670"/>
        <end position="693"/>
    </location>
</feature>
<comment type="similarity">
    <text evidence="2">Belongs to the type-B carboxylesterase/lipase family.</text>
</comment>
<keyword evidence="3" id="KW-1003">Cell membrane</keyword>
<dbReference type="InterPro" id="IPR000460">
    <property type="entry name" value="Nlgn"/>
</dbReference>
<sequence>MSVLIGPSWMCCSKAKISLLLWMGLVSICVAATQAQQHPVATTNYGKLRGVKVTLPNEILGPVEQYLGIPYALAPTGERRFQPPEPPMSWPGIRNATHFAPVCPQFLEDRFLLNDMLPVWFTANLDTVVSYVQEQSEDCLYLNIYVPTEDDIHDENGLKPVMVYIHGGSYVEGTGNMIDGSILASYGNVIVITINYRLGVLGFLSTGDQAAKGNYGLLDQIQALRWIKENIHAFKGDPKRVTIFGSGAGASCVSLLCLSHYSEDLFQKAIIQSGTALSSWAVNYQPAKYTRSLAEKVGCNMLDTIDLVECLQKKNYKELIEQYVTPAKYHIAFGPVIDGDVIPDDPQILMEQGEFLNYDIMLGVNQGEGFKFVDGIVDSEDGVSANDFDFAVSDFVDHLYGYPEGKDTLRETIKFMYTDWADKENPETRRKTLVALFTDHQWVAPAVATADLHAQYGSPTYFYAFYHHCQSDMKPSWADSAHGDEVPYVFGIPMIGPTDLFNCNFSKNDVMLSAVVMTYWTNFAKTGDPNQPVPQDTKFIHTKPNRFEEVAWTKYNPKDQLYLHIGLKPRVRDHYRATKVAFWLELVPHLHNINEFFQYVSTTTKIPPQDTTPYPYTKRFPGKNNWPSTTRHPGVPSANTKQTTDQRKSGDLTEESTVMIETKRDYSTELSVTIAVGASLLFLNILAFAALYYKKDKRRHESNRRVPTPQRNSAPANTSTTANDVAHMQSEELMSLQMKQQQLEHEHHHECESLQSHDTLRLTCPPDYTLTLRRSPDDIPLMTPSTITMIPNSLAGMQPLHNFNTFGGSQNSTNLPHGHSTTRV</sequence>
<reference evidence="17" key="3">
    <citation type="submission" date="2025-09" db="UniProtKB">
        <authorList>
            <consortium name="Ensembl"/>
        </authorList>
    </citation>
    <scope>IDENTIFICATION</scope>
    <source>
        <strain evidence="17">Guanapo</strain>
    </source>
</reference>
<dbReference type="PROSITE" id="PS00941">
    <property type="entry name" value="CARBOXYLESTERASE_B_2"/>
    <property type="match status" value="1"/>
</dbReference>